<evidence type="ECO:0000313" key="1">
    <source>
        <dbReference type="EMBL" id="GAV55027.1"/>
    </source>
</evidence>
<proteinExistence type="predicted"/>
<reference evidence="1 2" key="1">
    <citation type="submission" date="2016-08" db="EMBL/GenBank/DDBJ databases">
        <title>Draft genome sequence of allopolyploid Zygosaccharomyces rouxii.</title>
        <authorList>
            <person name="Watanabe J."/>
            <person name="Uehara K."/>
            <person name="Mogi Y."/>
            <person name="Tsukioka Y."/>
        </authorList>
    </citation>
    <scope>NUCLEOTIDE SEQUENCE [LARGE SCALE GENOMIC DNA]</scope>
    <source>
        <strain evidence="1 2">NBRC 110957</strain>
    </source>
</reference>
<organism evidence="1 2">
    <name type="scientific">Zygosaccharomyces rouxii</name>
    <dbReference type="NCBI Taxonomy" id="4956"/>
    <lineage>
        <taxon>Eukaryota</taxon>
        <taxon>Fungi</taxon>
        <taxon>Dikarya</taxon>
        <taxon>Ascomycota</taxon>
        <taxon>Saccharomycotina</taxon>
        <taxon>Saccharomycetes</taxon>
        <taxon>Saccharomycetales</taxon>
        <taxon>Saccharomycetaceae</taxon>
        <taxon>Zygosaccharomyces</taxon>
    </lineage>
</organism>
<dbReference type="AlphaFoldDB" id="A0A1Q3AH10"/>
<evidence type="ECO:0000313" key="2">
    <source>
        <dbReference type="Proteomes" id="UP000187013"/>
    </source>
</evidence>
<name>A0A1Q3AH10_ZYGRO</name>
<protein>
    <submittedName>
        <fullName evidence="1">Uncharacterized protein</fullName>
    </submittedName>
</protein>
<gene>
    <name evidence="1" type="ORF">ZYGR_0AS03500</name>
</gene>
<sequence length="195" mass="22836">MNSLASRRKQFLVLNRFLISRFIKETLDKYSHLLNIEDDNFDSKAIQFMETVLKRAHSSRLQFKTVCCIVTKFLKCCNDNNTGSNYMKFLRYDFLKLLVAAFVLSVPNRTNDYGQRLITRDHCYALFSRVTGLSLDEVTNCSSILRAVLIHNNLEREQDSLSWTHLREEGYVKTTEIEQFDRASKKTVQECFHLS</sequence>
<dbReference type="EMBL" id="BDGX01000045">
    <property type="protein sequence ID" value="GAV55027.1"/>
    <property type="molecule type" value="Genomic_DNA"/>
</dbReference>
<comment type="caution">
    <text evidence="1">The sequence shown here is derived from an EMBL/GenBank/DDBJ whole genome shotgun (WGS) entry which is preliminary data.</text>
</comment>
<accession>A0A1Q3AH10</accession>
<dbReference type="Proteomes" id="UP000187013">
    <property type="component" value="Unassembled WGS sequence"/>
</dbReference>
<dbReference type="OrthoDB" id="4069919at2759"/>